<dbReference type="AlphaFoldDB" id="A0A0F9PLS3"/>
<feature type="region of interest" description="Disordered" evidence="1">
    <location>
        <begin position="31"/>
        <end position="54"/>
    </location>
</feature>
<organism evidence="2">
    <name type="scientific">marine sediment metagenome</name>
    <dbReference type="NCBI Taxonomy" id="412755"/>
    <lineage>
        <taxon>unclassified sequences</taxon>
        <taxon>metagenomes</taxon>
        <taxon>ecological metagenomes</taxon>
    </lineage>
</organism>
<proteinExistence type="predicted"/>
<name>A0A0F9PLS3_9ZZZZ</name>
<reference evidence="2" key="1">
    <citation type="journal article" date="2015" name="Nature">
        <title>Complex archaea that bridge the gap between prokaryotes and eukaryotes.</title>
        <authorList>
            <person name="Spang A."/>
            <person name="Saw J.H."/>
            <person name="Jorgensen S.L."/>
            <person name="Zaremba-Niedzwiedzka K."/>
            <person name="Martijn J."/>
            <person name="Lind A.E."/>
            <person name="van Eijk R."/>
            <person name="Schleper C."/>
            <person name="Guy L."/>
            <person name="Ettema T.J."/>
        </authorList>
    </citation>
    <scope>NUCLEOTIDE SEQUENCE</scope>
</reference>
<sequence>LEDRHILQNLEISVPLATFMKEQIEDMRSWAKKRTRPASKSENILNKTSRPIEY</sequence>
<evidence type="ECO:0000256" key="1">
    <source>
        <dbReference type="SAM" id="MobiDB-lite"/>
    </source>
</evidence>
<protein>
    <submittedName>
        <fullName evidence="2">Uncharacterized protein</fullName>
    </submittedName>
</protein>
<feature type="non-terminal residue" evidence="2">
    <location>
        <position position="1"/>
    </location>
</feature>
<dbReference type="EMBL" id="LAZR01005199">
    <property type="protein sequence ID" value="KKN01976.1"/>
    <property type="molecule type" value="Genomic_DNA"/>
</dbReference>
<feature type="compositionally biased region" description="Polar residues" evidence="1">
    <location>
        <begin position="38"/>
        <end position="54"/>
    </location>
</feature>
<evidence type="ECO:0000313" key="2">
    <source>
        <dbReference type="EMBL" id="KKN01976.1"/>
    </source>
</evidence>
<comment type="caution">
    <text evidence="2">The sequence shown here is derived from an EMBL/GenBank/DDBJ whole genome shotgun (WGS) entry which is preliminary data.</text>
</comment>
<accession>A0A0F9PLS3</accession>
<gene>
    <name evidence="2" type="ORF">LCGC14_1122430</name>
</gene>